<evidence type="ECO:0000313" key="3">
    <source>
        <dbReference type="Proteomes" id="UP000034832"/>
    </source>
</evidence>
<name>A0A4U6BUW9_9BRAD</name>
<evidence type="ECO:0000313" key="2">
    <source>
        <dbReference type="EMBL" id="TKT72664.1"/>
    </source>
</evidence>
<dbReference type="OrthoDB" id="8133025at2"/>
<keyword evidence="3" id="KW-1185">Reference proteome</keyword>
<protein>
    <submittedName>
        <fullName evidence="2">Autotransporter outer membrane beta-barrel domain-containing protein</fullName>
    </submittedName>
</protein>
<sequence>MLSDFGRGHRPFSLARRVVFGIASVGILVCGSGEARASAGCDSLNAGTWNVTQTDGPAFSQKTVTGFVVGDKITFTITGVNATLAAGGQWWITSVSAPGTLLDDYSIYSSGTVVRTYTVTGNGGDTSLRQVLRFQVQNIGETISVTAACLPVGGHASTKPTNSQKLRAMQVQGSTIAAQASGAAITGAVGNAIDDAFSNGGKPVTFGANGMSFNFAADPDADVGTRSDVTRRADDAFAALAYVGPTKAPRVPTLERQWSLWADIRGTGWDRNNAGGDLRGTQINATAGIGYKLRPDVLVGVFAGFENFNYDFVSLAGNLKGSGGTAGGYAAWRIAPTLRWDAMAGWSGLSYDGVAGTASGSFTGSRWIASTGLTGNTRVAAFVFEPSAKIYALWEHQGAWTDSLKVLQASRDFATGRISAGGRVIAPWRVSATTTLSPYLGFYGDWRFATDNALPVGVPFVGIGDGWSGRVTGGVNIAMVSGGSLALGGEYGGIGANYGVWTANARANWPF</sequence>
<dbReference type="InterPro" id="IPR005546">
    <property type="entry name" value="Autotransporte_beta"/>
</dbReference>
<feature type="domain" description="Autotransporter" evidence="1">
    <location>
        <begin position="253"/>
        <end position="511"/>
    </location>
</feature>
<dbReference type="EMBL" id="LBIA02000001">
    <property type="protein sequence ID" value="TKT72664.1"/>
    <property type="molecule type" value="Genomic_DNA"/>
</dbReference>
<organism evidence="2 3">
    <name type="scientific">Afipia massiliensis</name>
    <dbReference type="NCBI Taxonomy" id="211460"/>
    <lineage>
        <taxon>Bacteria</taxon>
        <taxon>Pseudomonadati</taxon>
        <taxon>Pseudomonadota</taxon>
        <taxon>Alphaproteobacteria</taxon>
        <taxon>Hyphomicrobiales</taxon>
        <taxon>Nitrobacteraceae</taxon>
        <taxon>Afipia</taxon>
    </lineage>
</organism>
<dbReference type="RefSeq" id="WP_137325211.1">
    <property type="nucleotide sequence ID" value="NZ_LBIA02000001.1"/>
</dbReference>
<dbReference type="AlphaFoldDB" id="A0A4U6BUW9"/>
<proteinExistence type="predicted"/>
<dbReference type="Gene3D" id="2.40.128.130">
    <property type="entry name" value="Autotransporter beta-domain"/>
    <property type="match status" value="1"/>
</dbReference>
<comment type="caution">
    <text evidence="2">The sequence shown here is derived from an EMBL/GenBank/DDBJ whole genome shotgun (WGS) entry which is preliminary data.</text>
</comment>
<accession>A0A4U6BUW9</accession>
<dbReference type="SUPFAM" id="SSF103515">
    <property type="entry name" value="Autotransporter"/>
    <property type="match status" value="1"/>
</dbReference>
<dbReference type="Proteomes" id="UP000034832">
    <property type="component" value="Unassembled WGS sequence"/>
</dbReference>
<dbReference type="PROSITE" id="PS51208">
    <property type="entry name" value="AUTOTRANSPORTER"/>
    <property type="match status" value="1"/>
</dbReference>
<dbReference type="Pfam" id="PF03797">
    <property type="entry name" value="Autotransporter"/>
    <property type="match status" value="1"/>
</dbReference>
<evidence type="ECO:0000259" key="1">
    <source>
        <dbReference type="PROSITE" id="PS51208"/>
    </source>
</evidence>
<gene>
    <name evidence="2" type="ORF">YH63_015200</name>
</gene>
<dbReference type="InterPro" id="IPR036709">
    <property type="entry name" value="Autotransporte_beta_dom_sf"/>
</dbReference>
<reference evidence="2" key="1">
    <citation type="submission" date="2019-04" db="EMBL/GenBank/DDBJ databases">
        <title>Whole genome sequencing of cave bacteria.</title>
        <authorList>
            <person name="Gan H.M."/>
            <person name="Barton H."/>
            <person name="Savka M.A."/>
        </authorList>
    </citation>
    <scope>NUCLEOTIDE SEQUENCE [LARGE SCALE GENOMIC DNA]</scope>
    <source>
        <strain evidence="2">LC387</strain>
    </source>
</reference>
<dbReference type="SMART" id="SM00869">
    <property type="entry name" value="Autotransporter"/>
    <property type="match status" value="1"/>
</dbReference>